<name>A0A7K1U8D1_9BACT</name>
<evidence type="ECO:0000313" key="2">
    <source>
        <dbReference type="Proteomes" id="UP000461730"/>
    </source>
</evidence>
<organism evidence="1 2">
    <name type="scientific">Chitinophaga tropicalis</name>
    <dbReference type="NCBI Taxonomy" id="2683588"/>
    <lineage>
        <taxon>Bacteria</taxon>
        <taxon>Pseudomonadati</taxon>
        <taxon>Bacteroidota</taxon>
        <taxon>Chitinophagia</taxon>
        <taxon>Chitinophagales</taxon>
        <taxon>Chitinophagaceae</taxon>
        <taxon>Chitinophaga</taxon>
    </lineage>
</organism>
<protein>
    <recommendedName>
        <fullName evidence="3">Ig-like domain-containing protein</fullName>
    </recommendedName>
</protein>
<dbReference type="InterPro" id="IPR013783">
    <property type="entry name" value="Ig-like_fold"/>
</dbReference>
<evidence type="ECO:0008006" key="3">
    <source>
        <dbReference type="Google" id="ProtNLM"/>
    </source>
</evidence>
<accession>A0A7K1U8D1</accession>
<dbReference type="Gene3D" id="2.60.40.10">
    <property type="entry name" value="Immunoglobulins"/>
    <property type="match status" value="1"/>
</dbReference>
<comment type="caution">
    <text evidence="1">The sequence shown here is derived from an EMBL/GenBank/DDBJ whole genome shotgun (WGS) entry which is preliminary data.</text>
</comment>
<dbReference type="EMBL" id="WRXN01000009">
    <property type="protein sequence ID" value="MVT10622.1"/>
    <property type="molecule type" value="Genomic_DNA"/>
</dbReference>
<gene>
    <name evidence="1" type="ORF">GO493_20290</name>
</gene>
<evidence type="ECO:0000313" key="1">
    <source>
        <dbReference type="EMBL" id="MVT10622.1"/>
    </source>
</evidence>
<keyword evidence="2" id="KW-1185">Reference proteome</keyword>
<dbReference type="AlphaFoldDB" id="A0A7K1U8D1"/>
<proteinExistence type="predicted"/>
<sequence>MKIIITNIKGFDEYSTMRYKYLFLAFLVVFASLLEGCGKGGGTVCDLGLKPKVIATTPIGQNDTLLLSISGIDEPKTYQWEGPNGFSSHEASPRIINPIKGKDQVYSVTVVTNGGCTYTSSSEAITVTGPWNPCGLDSNNVRLVGVTRFSVGTVTGTTTSNNNYKIEGISSQASVIVEFPNNQPPAEGIYNVQSGSGALPAGAARVTVQISTTPIWTASSTGQIYVAVDGATTTVSFCDLTFTSTSPSGTVNTSNGSANFMWTP</sequence>
<reference evidence="1 2" key="1">
    <citation type="submission" date="2019-12" db="EMBL/GenBank/DDBJ databases">
        <title>Chitinophaga sp. strain ysch24 (GDMCC 1.1355), whole genome shotgun sequence.</title>
        <authorList>
            <person name="Zhang X."/>
        </authorList>
    </citation>
    <scope>NUCLEOTIDE SEQUENCE [LARGE SCALE GENOMIC DNA]</scope>
    <source>
        <strain evidence="2">ysch24</strain>
    </source>
</reference>
<dbReference type="Proteomes" id="UP000461730">
    <property type="component" value="Unassembled WGS sequence"/>
</dbReference>